<evidence type="ECO:0000313" key="2">
    <source>
        <dbReference type="EMBL" id="QDU67931.1"/>
    </source>
</evidence>
<protein>
    <submittedName>
        <fullName evidence="2">Uncharacterized protein</fullName>
    </submittedName>
</protein>
<gene>
    <name evidence="2" type="ORF">Pla133_30200</name>
</gene>
<name>A0A518BLT2_9BACT</name>
<dbReference type="AlphaFoldDB" id="A0A518BLT2"/>
<feature type="transmembrane region" description="Helical" evidence="1">
    <location>
        <begin position="181"/>
        <end position="201"/>
    </location>
</feature>
<dbReference type="EMBL" id="CP036287">
    <property type="protein sequence ID" value="QDU67931.1"/>
    <property type="molecule type" value="Genomic_DNA"/>
</dbReference>
<evidence type="ECO:0000313" key="3">
    <source>
        <dbReference type="Proteomes" id="UP000316921"/>
    </source>
</evidence>
<feature type="transmembrane region" description="Helical" evidence="1">
    <location>
        <begin position="21"/>
        <end position="45"/>
    </location>
</feature>
<dbReference type="RefSeq" id="WP_145066519.1">
    <property type="nucleotide sequence ID" value="NZ_CP036287.1"/>
</dbReference>
<feature type="transmembrane region" description="Helical" evidence="1">
    <location>
        <begin position="207"/>
        <end position="229"/>
    </location>
</feature>
<reference evidence="2 3" key="1">
    <citation type="submission" date="2019-02" db="EMBL/GenBank/DDBJ databases">
        <title>Deep-cultivation of Planctomycetes and their phenomic and genomic characterization uncovers novel biology.</title>
        <authorList>
            <person name="Wiegand S."/>
            <person name="Jogler M."/>
            <person name="Boedeker C."/>
            <person name="Pinto D."/>
            <person name="Vollmers J."/>
            <person name="Rivas-Marin E."/>
            <person name="Kohn T."/>
            <person name="Peeters S.H."/>
            <person name="Heuer A."/>
            <person name="Rast P."/>
            <person name="Oberbeckmann S."/>
            <person name="Bunk B."/>
            <person name="Jeske O."/>
            <person name="Meyerdierks A."/>
            <person name="Storesund J.E."/>
            <person name="Kallscheuer N."/>
            <person name="Luecker S."/>
            <person name="Lage O.M."/>
            <person name="Pohl T."/>
            <person name="Merkel B.J."/>
            <person name="Hornburger P."/>
            <person name="Mueller R.-W."/>
            <person name="Bruemmer F."/>
            <person name="Labrenz M."/>
            <person name="Spormann A.M."/>
            <person name="Op den Camp H."/>
            <person name="Overmann J."/>
            <person name="Amann R."/>
            <person name="Jetten M.S.M."/>
            <person name="Mascher T."/>
            <person name="Medema M.H."/>
            <person name="Devos D.P."/>
            <person name="Kaster A.-K."/>
            <person name="Ovreas L."/>
            <person name="Rohde M."/>
            <person name="Galperin M.Y."/>
            <person name="Jogler C."/>
        </authorList>
    </citation>
    <scope>NUCLEOTIDE SEQUENCE [LARGE SCALE GENOMIC DNA]</scope>
    <source>
        <strain evidence="2 3">Pla133</strain>
    </source>
</reference>
<keyword evidence="1" id="KW-0812">Transmembrane</keyword>
<keyword evidence="1" id="KW-0472">Membrane</keyword>
<feature type="transmembrane region" description="Helical" evidence="1">
    <location>
        <begin position="57"/>
        <end position="82"/>
    </location>
</feature>
<keyword evidence="1" id="KW-1133">Transmembrane helix</keyword>
<dbReference type="Proteomes" id="UP000316921">
    <property type="component" value="Chromosome"/>
</dbReference>
<dbReference type="KEGG" id="pbap:Pla133_30200"/>
<keyword evidence="3" id="KW-1185">Reference proteome</keyword>
<organism evidence="2 3">
    <name type="scientific">Engelhardtia mirabilis</name>
    <dbReference type="NCBI Taxonomy" id="2528011"/>
    <lineage>
        <taxon>Bacteria</taxon>
        <taxon>Pseudomonadati</taxon>
        <taxon>Planctomycetota</taxon>
        <taxon>Planctomycetia</taxon>
        <taxon>Planctomycetia incertae sedis</taxon>
        <taxon>Engelhardtia</taxon>
    </lineage>
</organism>
<sequence length="291" mass="32148">MSFRSSSSFIRSWGTMRSEILALWIPGLLGTLVLLFCGMAVVAVVGGDASIVLSIGWAGNLGWIGLAAVGYPVGHLLAGLGLETIEVRSLRRNARRFSDASMPCRSVKKWSNPDCSFPYRYLAEHLRATGREDLAGDVPWSGEQADMVLRQRWLGDQRRRALRARPELFDRIELADARVQFLGSLWWVLWGSQLALALLAFSALMQALVASFLILLGLQLLPWAVRVLIERVVLPMRLEALIELLELHDLRDQGGDDGAFGGSGATEVVVVGPRPRARVAACKYPRRSKAW</sequence>
<evidence type="ECO:0000256" key="1">
    <source>
        <dbReference type="SAM" id="Phobius"/>
    </source>
</evidence>
<accession>A0A518BLT2</accession>
<proteinExistence type="predicted"/>